<sequence length="75" mass="8629">MGRKEKERNSCGSKKEGKKRTSGEEQTHVDADEEQRHRSKRRLDEEFGVIRTGFCDTAKADAYTNLHVDNYTALI</sequence>
<organism evidence="2 3">
    <name type="scientific">Hibiscus sabdariffa</name>
    <name type="common">roselle</name>
    <dbReference type="NCBI Taxonomy" id="183260"/>
    <lineage>
        <taxon>Eukaryota</taxon>
        <taxon>Viridiplantae</taxon>
        <taxon>Streptophyta</taxon>
        <taxon>Embryophyta</taxon>
        <taxon>Tracheophyta</taxon>
        <taxon>Spermatophyta</taxon>
        <taxon>Magnoliopsida</taxon>
        <taxon>eudicotyledons</taxon>
        <taxon>Gunneridae</taxon>
        <taxon>Pentapetalae</taxon>
        <taxon>rosids</taxon>
        <taxon>malvids</taxon>
        <taxon>Malvales</taxon>
        <taxon>Malvaceae</taxon>
        <taxon>Malvoideae</taxon>
        <taxon>Hibiscus</taxon>
    </lineage>
</organism>
<feature type="region of interest" description="Disordered" evidence="1">
    <location>
        <begin position="1"/>
        <end position="42"/>
    </location>
</feature>
<reference evidence="2 3" key="1">
    <citation type="journal article" date="2024" name="G3 (Bethesda)">
        <title>Genome assembly of Hibiscus sabdariffa L. provides insights into metabolisms of medicinal natural products.</title>
        <authorList>
            <person name="Kim T."/>
        </authorList>
    </citation>
    <scope>NUCLEOTIDE SEQUENCE [LARGE SCALE GENOMIC DNA]</scope>
    <source>
        <strain evidence="2">TK-2024</strain>
        <tissue evidence="2">Old leaves</tissue>
    </source>
</reference>
<protein>
    <submittedName>
        <fullName evidence="2">Uncharacterized protein</fullName>
    </submittedName>
</protein>
<comment type="caution">
    <text evidence="2">The sequence shown here is derived from an EMBL/GenBank/DDBJ whole genome shotgun (WGS) entry which is preliminary data.</text>
</comment>
<dbReference type="EMBL" id="JBBPBN010000006">
    <property type="protein sequence ID" value="KAK9036539.1"/>
    <property type="molecule type" value="Genomic_DNA"/>
</dbReference>
<evidence type="ECO:0000313" key="2">
    <source>
        <dbReference type="EMBL" id="KAK9036539.1"/>
    </source>
</evidence>
<gene>
    <name evidence="2" type="ORF">V6N11_078535</name>
</gene>
<accession>A0ABR2TGM2</accession>
<feature type="compositionally biased region" description="Basic and acidic residues" evidence="1">
    <location>
        <begin position="1"/>
        <end position="36"/>
    </location>
</feature>
<dbReference type="Proteomes" id="UP001396334">
    <property type="component" value="Unassembled WGS sequence"/>
</dbReference>
<keyword evidence="3" id="KW-1185">Reference proteome</keyword>
<evidence type="ECO:0000256" key="1">
    <source>
        <dbReference type="SAM" id="MobiDB-lite"/>
    </source>
</evidence>
<name>A0ABR2TGM2_9ROSI</name>
<proteinExistence type="predicted"/>
<evidence type="ECO:0000313" key="3">
    <source>
        <dbReference type="Proteomes" id="UP001396334"/>
    </source>
</evidence>